<proteinExistence type="predicted"/>
<keyword evidence="2" id="KW-0560">Oxidoreductase</keyword>
<sequence length="353" mass="37847">MAPREASPVPLAQWGSMLTAATCAMADEPMAAPHAAHRVTPEKAAALHAAHRVTPDAALRELARVEAAADVATPVEAELAAVGDAEVLAEMSRSSQWQASLKGWLTHHEVCSSASASRTAALLWRGGFDSFWALMQADEDAFKARGLEDRRASRLAAALRRDRAAVIARRDDADRALELVQKAAKAGREVHVAVYDGDESLASVRVSAAGLAAVIADEEPKDFLLFPSTFTPLPAAEETPKPRRLSAPRPEETPKPRRLSPPRPGRLSPVQSASPLFPRVTPPNEVALEPVRQLFRPASARAAAVEDVAKPPRAKSAPLKALRGCLSRSRSAGVLEDRRVSFVDSAPPMRIVR</sequence>
<comment type="caution">
    <text evidence="2">The sequence shown here is derived from an EMBL/GenBank/DDBJ whole genome shotgun (WGS) entry which is preliminary data.</text>
</comment>
<feature type="region of interest" description="Disordered" evidence="1">
    <location>
        <begin position="234"/>
        <end position="281"/>
    </location>
</feature>
<dbReference type="EMBL" id="JBBJCI010000213">
    <property type="protein sequence ID" value="KAK7240444.1"/>
    <property type="molecule type" value="Genomic_DNA"/>
</dbReference>
<evidence type="ECO:0000256" key="1">
    <source>
        <dbReference type="SAM" id="MobiDB-lite"/>
    </source>
</evidence>
<dbReference type="Proteomes" id="UP001363151">
    <property type="component" value="Unassembled WGS sequence"/>
</dbReference>
<dbReference type="GO" id="GO:0051213">
    <property type="term" value="F:dioxygenase activity"/>
    <property type="evidence" value="ECO:0007669"/>
    <property type="project" value="UniProtKB-KW"/>
</dbReference>
<reference evidence="2 3" key="1">
    <citation type="submission" date="2024-03" db="EMBL/GenBank/DDBJ databases">
        <title>Aureococcus anophagefferens CCMP1851 and Kratosvirus quantuckense: Draft genome of a second virus-susceptible host strain in the model system.</title>
        <authorList>
            <person name="Chase E."/>
            <person name="Truchon A.R."/>
            <person name="Schepens W."/>
            <person name="Wilhelm S.W."/>
        </authorList>
    </citation>
    <scope>NUCLEOTIDE SEQUENCE [LARGE SCALE GENOMIC DNA]</scope>
    <source>
        <strain evidence="2 3">CCMP1851</strain>
    </source>
</reference>
<gene>
    <name evidence="2" type="ORF">SO694_00112060</name>
</gene>
<name>A0ABR1FX17_AURAN</name>
<keyword evidence="3" id="KW-1185">Reference proteome</keyword>
<keyword evidence="2" id="KW-0223">Dioxygenase</keyword>
<evidence type="ECO:0000313" key="3">
    <source>
        <dbReference type="Proteomes" id="UP001363151"/>
    </source>
</evidence>
<accession>A0ABR1FX17</accession>
<organism evidence="2 3">
    <name type="scientific">Aureococcus anophagefferens</name>
    <name type="common">Harmful bloom alga</name>
    <dbReference type="NCBI Taxonomy" id="44056"/>
    <lineage>
        <taxon>Eukaryota</taxon>
        <taxon>Sar</taxon>
        <taxon>Stramenopiles</taxon>
        <taxon>Ochrophyta</taxon>
        <taxon>Pelagophyceae</taxon>
        <taxon>Pelagomonadales</taxon>
        <taxon>Pelagomonadaceae</taxon>
        <taxon>Aureococcus</taxon>
    </lineage>
</organism>
<evidence type="ECO:0000313" key="2">
    <source>
        <dbReference type="EMBL" id="KAK7240444.1"/>
    </source>
</evidence>
<protein>
    <submittedName>
        <fullName evidence="2">Phytanoyl-CoA dioxygenase</fullName>
    </submittedName>
</protein>